<evidence type="ECO:0000256" key="1">
    <source>
        <dbReference type="SAM" id="MobiDB-lite"/>
    </source>
</evidence>
<dbReference type="EnsemblFungi" id="PTTG_01850-t43_1">
    <property type="protein sequence ID" value="PTTG_01850-t43_1-p1"/>
    <property type="gene ID" value="PTTG_01850"/>
</dbReference>
<dbReference type="Proteomes" id="UP000005240">
    <property type="component" value="Unassembled WGS sequence"/>
</dbReference>
<feature type="region of interest" description="Disordered" evidence="1">
    <location>
        <begin position="202"/>
        <end position="287"/>
    </location>
</feature>
<reference evidence="2" key="2">
    <citation type="submission" date="2016-05" db="EMBL/GenBank/DDBJ databases">
        <title>Comparative analysis highlights variable genome content of wheat rusts and divergence of the mating loci.</title>
        <authorList>
            <person name="Cuomo C.A."/>
            <person name="Bakkeren G."/>
            <person name="Szabo L."/>
            <person name="Khalil H."/>
            <person name="Joly D."/>
            <person name="Goldberg J."/>
            <person name="Young S."/>
            <person name="Zeng Q."/>
            <person name="Fellers J."/>
        </authorList>
    </citation>
    <scope>NUCLEOTIDE SEQUENCE [LARGE SCALE GENOMIC DNA]</scope>
    <source>
        <strain evidence="2">1-1 BBBD Race 1</strain>
    </source>
</reference>
<dbReference type="VEuPathDB" id="FungiDB:PTTG_01850"/>
<name>A0A0C4EM61_PUCT1</name>
<proteinExistence type="predicted"/>
<feature type="compositionally biased region" description="Polar residues" evidence="1">
    <location>
        <begin position="240"/>
        <end position="250"/>
    </location>
</feature>
<feature type="compositionally biased region" description="Gly residues" evidence="1">
    <location>
        <begin position="269"/>
        <end position="279"/>
    </location>
</feature>
<keyword evidence="4" id="KW-1185">Reference proteome</keyword>
<dbReference type="EMBL" id="ADAS02000806">
    <property type="protein sequence ID" value="OAV86790.1"/>
    <property type="molecule type" value="Genomic_DNA"/>
</dbReference>
<evidence type="ECO:0000313" key="4">
    <source>
        <dbReference type="Proteomes" id="UP000005240"/>
    </source>
</evidence>
<organism evidence="2">
    <name type="scientific">Puccinia triticina (isolate 1-1 / race 1 (BBBD))</name>
    <name type="common">Brown leaf rust fungus</name>
    <dbReference type="NCBI Taxonomy" id="630390"/>
    <lineage>
        <taxon>Eukaryota</taxon>
        <taxon>Fungi</taxon>
        <taxon>Dikarya</taxon>
        <taxon>Basidiomycota</taxon>
        <taxon>Pucciniomycotina</taxon>
        <taxon>Pucciniomycetes</taxon>
        <taxon>Pucciniales</taxon>
        <taxon>Pucciniaceae</taxon>
        <taxon>Puccinia</taxon>
    </lineage>
</organism>
<evidence type="ECO:0000313" key="2">
    <source>
        <dbReference type="EMBL" id="OAV86790.1"/>
    </source>
</evidence>
<protein>
    <submittedName>
        <fullName evidence="2 3">Uncharacterized protein</fullName>
    </submittedName>
</protein>
<gene>
    <name evidence="2" type="ORF">PTTG_01850</name>
</gene>
<reference evidence="2" key="1">
    <citation type="submission" date="2009-11" db="EMBL/GenBank/DDBJ databases">
        <authorList>
            <consortium name="The Broad Institute Genome Sequencing Platform"/>
            <person name="Ward D."/>
            <person name="Feldgarden M."/>
            <person name="Earl A."/>
            <person name="Young S.K."/>
            <person name="Zeng Q."/>
            <person name="Koehrsen M."/>
            <person name="Alvarado L."/>
            <person name="Berlin A."/>
            <person name="Bochicchio J."/>
            <person name="Borenstein D."/>
            <person name="Chapman S.B."/>
            <person name="Chen Z."/>
            <person name="Engels R."/>
            <person name="Freedman E."/>
            <person name="Gellesch M."/>
            <person name="Goldberg J."/>
            <person name="Griggs A."/>
            <person name="Gujja S."/>
            <person name="Heilman E."/>
            <person name="Heiman D."/>
            <person name="Hepburn T."/>
            <person name="Howarth C."/>
            <person name="Jen D."/>
            <person name="Larson L."/>
            <person name="Lewis B."/>
            <person name="Mehta T."/>
            <person name="Park D."/>
            <person name="Pearson M."/>
            <person name="Roberts A."/>
            <person name="Saif S."/>
            <person name="Shea T."/>
            <person name="Shenoy N."/>
            <person name="Sisk P."/>
            <person name="Stolte C."/>
            <person name="Sykes S."/>
            <person name="Thomson T."/>
            <person name="Walk T."/>
            <person name="White J."/>
            <person name="Yandava C."/>
            <person name="Izard J."/>
            <person name="Baranova O.V."/>
            <person name="Blanton J.M."/>
            <person name="Tanner A.C."/>
            <person name="Dewhirst F.E."/>
            <person name="Haas B."/>
            <person name="Nusbaum C."/>
            <person name="Birren B."/>
        </authorList>
    </citation>
    <scope>NUCLEOTIDE SEQUENCE [LARGE SCALE GENOMIC DNA]</scope>
    <source>
        <strain evidence="2">1-1 BBBD Race 1</strain>
    </source>
</reference>
<evidence type="ECO:0000313" key="3">
    <source>
        <dbReference type="EnsemblFungi" id="PTTG_01850-t43_1-p1"/>
    </source>
</evidence>
<sequence length="287" mass="31680">MTSPSKHTAAAILFNDSAIPTNNDLGFTPFFEKNLTKFRAPLPLTIFNEGWQDKAILHWTEKRGKADDVKKNWYTGYPYPNKYLQTYQEWSVNHQGFLAAVNRIPSHANLATWLIAHKRNANGIIRREGFMMALRYDIHVRTNALTHRVKLPDGRLSVANISVFQPEIVLTVHAKVVKFGEAEYTDNPYAVGCARAGWDPTTGQPFIKKDDTSGKTPLHLQQPLSKSTAAKPGPEIPKGPSNTKDSQAKQSGYKGSRWNPAYGDRDGGGRNGGGGGGSGAYTKGRNQ</sequence>
<reference evidence="3 4" key="3">
    <citation type="journal article" date="2017" name="G3 (Bethesda)">
        <title>Comparative analysis highlights variable genome content of wheat rusts and divergence of the mating loci.</title>
        <authorList>
            <person name="Cuomo C.A."/>
            <person name="Bakkeren G."/>
            <person name="Khalil H.B."/>
            <person name="Panwar V."/>
            <person name="Joly D."/>
            <person name="Linning R."/>
            <person name="Sakthikumar S."/>
            <person name="Song X."/>
            <person name="Adiconis X."/>
            <person name="Fan L."/>
            <person name="Goldberg J.M."/>
            <person name="Levin J.Z."/>
            <person name="Young S."/>
            <person name="Zeng Q."/>
            <person name="Anikster Y."/>
            <person name="Bruce M."/>
            <person name="Wang M."/>
            <person name="Yin C."/>
            <person name="McCallum B."/>
            <person name="Szabo L.J."/>
            <person name="Hulbert S."/>
            <person name="Chen X."/>
            <person name="Fellers J.P."/>
        </authorList>
    </citation>
    <scope>NUCLEOTIDE SEQUENCE</scope>
    <source>
        <strain evidence="4">Isolate 1-1 / race 1 (BBBD)</strain>
        <strain evidence="3">isolate 1-1 / race 1 (BBBD)</strain>
    </source>
</reference>
<accession>A0A0C4EM61</accession>
<dbReference type="AlphaFoldDB" id="A0A0C4EM61"/>
<reference evidence="3" key="4">
    <citation type="submission" date="2025-05" db="UniProtKB">
        <authorList>
            <consortium name="EnsemblFungi"/>
        </authorList>
    </citation>
    <scope>IDENTIFICATION</scope>
    <source>
        <strain evidence="3">isolate 1-1 / race 1 (BBBD)</strain>
    </source>
</reference>